<gene>
    <name evidence="2" type="ordered locus">VIT_02s0033g00980</name>
</gene>
<dbReference type="PaxDb" id="29760-VIT_02s0033g00980.t01"/>
<evidence type="ECO:0000313" key="2">
    <source>
        <dbReference type="EMBL" id="CCB60351.1"/>
    </source>
</evidence>
<accession>F6I085</accession>
<organism evidence="2 3">
    <name type="scientific">Vitis vinifera</name>
    <name type="common">Grape</name>
    <dbReference type="NCBI Taxonomy" id="29760"/>
    <lineage>
        <taxon>Eukaryota</taxon>
        <taxon>Viridiplantae</taxon>
        <taxon>Streptophyta</taxon>
        <taxon>Embryophyta</taxon>
        <taxon>Tracheophyta</taxon>
        <taxon>Spermatophyta</taxon>
        <taxon>Magnoliopsida</taxon>
        <taxon>eudicotyledons</taxon>
        <taxon>Gunneridae</taxon>
        <taxon>Pentapetalae</taxon>
        <taxon>rosids</taxon>
        <taxon>Vitales</taxon>
        <taxon>Vitaceae</taxon>
        <taxon>Viteae</taxon>
        <taxon>Vitis</taxon>
    </lineage>
</organism>
<reference evidence="3" key="1">
    <citation type="journal article" date="2007" name="Nature">
        <title>The grapevine genome sequence suggests ancestral hexaploidization in major angiosperm phyla.</title>
        <authorList>
            <consortium name="The French-Italian Public Consortium for Grapevine Genome Characterization."/>
            <person name="Jaillon O."/>
            <person name="Aury J.-M."/>
            <person name="Noel B."/>
            <person name="Policriti A."/>
            <person name="Clepet C."/>
            <person name="Casagrande A."/>
            <person name="Choisne N."/>
            <person name="Aubourg S."/>
            <person name="Vitulo N."/>
            <person name="Jubin C."/>
            <person name="Vezzi A."/>
            <person name="Legeai F."/>
            <person name="Hugueney P."/>
            <person name="Dasilva C."/>
            <person name="Horner D."/>
            <person name="Mica E."/>
            <person name="Jublot D."/>
            <person name="Poulain J."/>
            <person name="Bruyere C."/>
            <person name="Billault A."/>
            <person name="Segurens B."/>
            <person name="Gouyvenoux M."/>
            <person name="Ugarte E."/>
            <person name="Cattonaro F."/>
            <person name="Anthouard V."/>
            <person name="Vico V."/>
            <person name="Del Fabbro C."/>
            <person name="Alaux M."/>
            <person name="Di Gaspero G."/>
            <person name="Dumas V."/>
            <person name="Felice N."/>
            <person name="Paillard S."/>
            <person name="Juman I."/>
            <person name="Moroldo M."/>
            <person name="Scalabrin S."/>
            <person name="Canaguier A."/>
            <person name="Le Clainche I."/>
            <person name="Malacrida G."/>
            <person name="Durand E."/>
            <person name="Pesole G."/>
            <person name="Laucou V."/>
            <person name="Chatelet P."/>
            <person name="Merdinoglu D."/>
            <person name="Delledonne M."/>
            <person name="Pezzotti M."/>
            <person name="Lecharny A."/>
            <person name="Scarpelli C."/>
            <person name="Artiguenave F."/>
            <person name="Pe M.E."/>
            <person name="Valle G."/>
            <person name="Morgante M."/>
            <person name="Caboche M."/>
            <person name="Adam-Blondon A.-F."/>
            <person name="Weissenbach J."/>
            <person name="Quetier F."/>
            <person name="Wincker P."/>
        </authorList>
    </citation>
    <scope>NUCLEOTIDE SEQUENCE [LARGE SCALE GENOMIC DNA]</scope>
    <source>
        <strain evidence="3">cv. Pinot noir / PN40024</strain>
    </source>
</reference>
<dbReference type="InParanoid" id="F6I085"/>
<sequence>MRFLFLILKHVPERTWWIHDLYFISCFLFVCFEKYIDQFRFFHFLLILFRSRYLVHGLTKMCKSFICLCHSTCLFLFEYGMATPFGNIH</sequence>
<name>F6I085_VITVI</name>
<dbReference type="EMBL" id="FN596505">
    <property type="protein sequence ID" value="CCB60351.1"/>
    <property type="molecule type" value="Genomic_DNA"/>
</dbReference>
<dbReference type="AlphaFoldDB" id="F6I085"/>
<keyword evidence="3" id="KW-1185">Reference proteome</keyword>
<keyword evidence="1" id="KW-0812">Transmembrane</keyword>
<dbReference type="HOGENOM" id="CLU_2459268_0_0_1"/>
<keyword evidence="1" id="KW-1133">Transmembrane helix</keyword>
<evidence type="ECO:0000313" key="3">
    <source>
        <dbReference type="Proteomes" id="UP000009183"/>
    </source>
</evidence>
<keyword evidence="1" id="KW-0472">Membrane</keyword>
<protein>
    <submittedName>
        <fullName evidence="2">Uncharacterized protein</fullName>
    </submittedName>
</protein>
<dbReference type="Proteomes" id="UP000009183">
    <property type="component" value="Chromosome 2"/>
</dbReference>
<feature type="transmembrane region" description="Helical" evidence="1">
    <location>
        <begin position="16"/>
        <end position="36"/>
    </location>
</feature>
<proteinExistence type="predicted"/>
<evidence type="ECO:0000256" key="1">
    <source>
        <dbReference type="SAM" id="Phobius"/>
    </source>
</evidence>